<evidence type="ECO:0000313" key="2">
    <source>
        <dbReference type="Proteomes" id="UP001197247"/>
    </source>
</evidence>
<keyword evidence="2" id="KW-1185">Reference proteome</keyword>
<organism evidence="1 2">
    <name type="scientific">Kineosporia corallincola</name>
    <dbReference type="NCBI Taxonomy" id="2835133"/>
    <lineage>
        <taxon>Bacteria</taxon>
        <taxon>Bacillati</taxon>
        <taxon>Actinomycetota</taxon>
        <taxon>Actinomycetes</taxon>
        <taxon>Kineosporiales</taxon>
        <taxon>Kineosporiaceae</taxon>
        <taxon>Kineosporia</taxon>
    </lineage>
</organism>
<dbReference type="Proteomes" id="UP001197247">
    <property type="component" value="Unassembled WGS sequence"/>
</dbReference>
<comment type="caution">
    <text evidence="1">The sequence shown here is derived from an EMBL/GenBank/DDBJ whole genome shotgun (WGS) entry which is preliminary data.</text>
</comment>
<sequence>MRVTSNGIRLSAFVSGALLVSVVIGGAGAGSAYADNRSGVVDDVQSIIRAETGDNAKLVTKKISSSGISVQKATSDSGEVVDTYIQKEDAEEGGGVSVFAVLDDGQDSARFSNLLNEGLSFKLSEGGGLAVIDEQGQAVGVVEAPWARDAAGVSLPTSYRLDGNDIVQDVDTTNAVFPVVADPSLSIGLNGALPVYKVKFTWTETNKIKKLMDDSTTAVAIGSACGLIGNNLAKAACATGGTAAFSGFKSKVNSAIKNKKCVRLMIPYGLPVQTVGFGVDTVKCSS</sequence>
<name>A0ABS5T8J4_9ACTN</name>
<dbReference type="EMBL" id="JAHBAY010000001">
    <property type="protein sequence ID" value="MBT0767392.1"/>
    <property type="molecule type" value="Genomic_DNA"/>
</dbReference>
<proteinExistence type="predicted"/>
<gene>
    <name evidence="1" type="ORF">KIH74_00565</name>
</gene>
<accession>A0ABS5T8J4</accession>
<evidence type="ECO:0000313" key="1">
    <source>
        <dbReference type="EMBL" id="MBT0767392.1"/>
    </source>
</evidence>
<reference evidence="1 2" key="1">
    <citation type="submission" date="2021-05" db="EMBL/GenBank/DDBJ databases">
        <title>Kineosporia and Streptomyces sp. nov. two new marine actinobacteria isolated from Coral.</title>
        <authorList>
            <person name="Buangrab K."/>
            <person name="Sutthacheep M."/>
            <person name="Yeemin T."/>
            <person name="Harunari E."/>
            <person name="Igarashi Y."/>
            <person name="Kanchanasin P."/>
            <person name="Tanasupawat S."/>
            <person name="Phongsopitanun W."/>
        </authorList>
    </citation>
    <scope>NUCLEOTIDE SEQUENCE [LARGE SCALE GENOMIC DNA]</scope>
    <source>
        <strain evidence="1 2">J2-2</strain>
    </source>
</reference>
<protein>
    <submittedName>
        <fullName evidence="1">Uncharacterized protein</fullName>
    </submittedName>
</protein>
<dbReference type="RefSeq" id="WP_214153293.1">
    <property type="nucleotide sequence ID" value="NZ_JAHBAY010000001.1"/>
</dbReference>